<dbReference type="InterPro" id="IPR000515">
    <property type="entry name" value="MetI-like"/>
</dbReference>
<dbReference type="AlphaFoldDB" id="A0A1I0CSZ4"/>
<evidence type="ECO:0000313" key="10">
    <source>
        <dbReference type="Proteomes" id="UP000198508"/>
    </source>
</evidence>
<dbReference type="Gene3D" id="1.10.3720.10">
    <property type="entry name" value="MetI-like"/>
    <property type="match status" value="1"/>
</dbReference>
<feature type="transmembrane region" description="Helical" evidence="7">
    <location>
        <begin position="207"/>
        <end position="229"/>
    </location>
</feature>
<evidence type="ECO:0000256" key="3">
    <source>
        <dbReference type="ARBA" id="ARBA00022475"/>
    </source>
</evidence>
<dbReference type="EMBL" id="FOIM01000003">
    <property type="protein sequence ID" value="SET22913.1"/>
    <property type="molecule type" value="Genomic_DNA"/>
</dbReference>
<feature type="domain" description="ABC transmembrane type-1" evidence="8">
    <location>
        <begin position="74"/>
        <end position="288"/>
    </location>
</feature>
<organism evidence="9 10">
    <name type="scientific">Enterocloster lavalensis</name>
    <dbReference type="NCBI Taxonomy" id="460384"/>
    <lineage>
        <taxon>Bacteria</taxon>
        <taxon>Bacillati</taxon>
        <taxon>Bacillota</taxon>
        <taxon>Clostridia</taxon>
        <taxon>Lachnospirales</taxon>
        <taxon>Lachnospiraceae</taxon>
        <taxon>Enterocloster</taxon>
    </lineage>
</organism>
<evidence type="ECO:0000259" key="8">
    <source>
        <dbReference type="PROSITE" id="PS50928"/>
    </source>
</evidence>
<dbReference type="RefSeq" id="WP_024734986.1">
    <property type="nucleotide sequence ID" value="NZ_CABJCG010000001.1"/>
</dbReference>
<evidence type="ECO:0000256" key="7">
    <source>
        <dbReference type="RuleBase" id="RU363032"/>
    </source>
</evidence>
<dbReference type="SUPFAM" id="SSF161098">
    <property type="entry name" value="MetI-like"/>
    <property type="match status" value="1"/>
</dbReference>
<feature type="transmembrane region" description="Helical" evidence="7">
    <location>
        <begin position="15"/>
        <end position="43"/>
    </location>
</feature>
<evidence type="ECO:0000313" key="9">
    <source>
        <dbReference type="EMBL" id="SET22913.1"/>
    </source>
</evidence>
<name>A0A1I0CSZ4_9FIRM</name>
<proteinExistence type="inferred from homology"/>
<dbReference type="PANTHER" id="PTHR43005:SF1">
    <property type="entry name" value="SPERMIDINE_PUTRESCINE TRANSPORT SYSTEM PERMEASE PROTEIN"/>
    <property type="match status" value="1"/>
</dbReference>
<gene>
    <name evidence="9" type="ORF">SAMN05216313_103155</name>
</gene>
<comment type="similarity">
    <text evidence="7">Belongs to the binding-protein-dependent transport system permease family.</text>
</comment>
<evidence type="ECO:0000256" key="1">
    <source>
        <dbReference type="ARBA" id="ARBA00004651"/>
    </source>
</evidence>
<evidence type="ECO:0000256" key="2">
    <source>
        <dbReference type="ARBA" id="ARBA00022448"/>
    </source>
</evidence>
<feature type="transmembrane region" description="Helical" evidence="7">
    <location>
        <begin position="78"/>
        <end position="99"/>
    </location>
</feature>
<reference evidence="10" key="1">
    <citation type="submission" date="2016-10" db="EMBL/GenBank/DDBJ databases">
        <authorList>
            <person name="Varghese N."/>
            <person name="Submissions S."/>
        </authorList>
    </citation>
    <scope>NUCLEOTIDE SEQUENCE [LARGE SCALE GENOMIC DNA]</scope>
    <source>
        <strain evidence="10">NLAE-zl-G277</strain>
    </source>
</reference>
<evidence type="ECO:0000256" key="6">
    <source>
        <dbReference type="ARBA" id="ARBA00023136"/>
    </source>
</evidence>
<dbReference type="CDD" id="cd06261">
    <property type="entry name" value="TM_PBP2"/>
    <property type="match status" value="1"/>
</dbReference>
<accession>A0A1I0CSZ4</accession>
<keyword evidence="5 7" id="KW-1133">Transmembrane helix</keyword>
<evidence type="ECO:0000256" key="4">
    <source>
        <dbReference type="ARBA" id="ARBA00022692"/>
    </source>
</evidence>
<keyword evidence="4 7" id="KW-0812">Transmembrane</keyword>
<dbReference type="PANTHER" id="PTHR43005">
    <property type="entry name" value="BLR7065 PROTEIN"/>
    <property type="match status" value="1"/>
</dbReference>
<feature type="transmembrane region" description="Helical" evidence="7">
    <location>
        <begin position="111"/>
        <end position="132"/>
    </location>
</feature>
<dbReference type="InterPro" id="IPR035906">
    <property type="entry name" value="MetI-like_sf"/>
</dbReference>
<keyword evidence="10" id="KW-1185">Reference proteome</keyword>
<dbReference type="PROSITE" id="PS50928">
    <property type="entry name" value="ABC_TM1"/>
    <property type="match status" value="1"/>
</dbReference>
<feature type="transmembrane region" description="Helical" evidence="7">
    <location>
        <begin position="152"/>
        <end position="172"/>
    </location>
</feature>
<dbReference type="GO" id="GO:0055085">
    <property type="term" value="P:transmembrane transport"/>
    <property type="evidence" value="ECO:0007669"/>
    <property type="project" value="InterPro"/>
</dbReference>
<keyword evidence="3" id="KW-1003">Cell membrane</keyword>
<dbReference type="Pfam" id="PF00528">
    <property type="entry name" value="BPD_transp_1"/>
    <property type="match status" value="1"/>
</dbReference>
<feature type="transmembrane region" description="Helical" evidence="7">
    <location>
        <begin position="270"/>
        <end position="289"/>
    </location>
</feature>
<protein>
    <submittedName>
        <fullName evidence="9">Carbohydrate ABC transporter membrane protein 1, CUT1 family</fullName>
    </submittedName>
</protein>
<dbReference type="Proteomes" id="UP000198508">
    <property type="component" value="Unassembled WGS sequence"/>
</dbReference>
<dbReference type="STRING" id="460384.SAMN05216313_103155"/>
<sequence length="296" mass="32967">MKQGKTGIRLTNGQVGFLLVVPGLAIFAGIILYPFISAIIMSFTDRTMLSPEYQYIGLQNYRKVFADPYFMKTVRTTVVFVIFSTLLPFTLGFIWAILLNQGFKGSEFLRGVTLVNWIIPGTAIGFLWSWIFNGQYGVLNGLLMKLGVLEAGIPWLGQTGTALACVVIARTWQMLPWYMAFLLGGLQGVSLEQVEAARVDGANNWQVFWYMVLPSMKTIAFLVLILGTIGNLQHFDLPWTMVQGGPARATTTLSIEVYTTAFKNWNMGKAATIGTIWAVLLALFSFVYLRQVNEAE</sequence>
<keyword evidence="2 7" id="KW-0813">Transport</keyword>
<dbReference type="GO" id="GO:0005886">
    <property type="term" value="C:plasma membrane"/>
    <property type="evidence" value="ECO:0007669"/>
    <property type="project" value="UniProtKB-SubCell"/>
</dbReference>
<keyword evidence="6 7" id="KW-0472">Membrane</keyword>
<comment type="subcellular location">
    <subcellularLocation>
        <location evidence="1 7">Cell membrane</location>
        <topology evidence="1 7">Multi-pass membrane protein</topology>
    </subcellularLocation>
</comment>
<evidence type="ECO:0000256" key="5">
    <source>
        <dbReference type="ARBA" id="ARBA00022989"/>
    </source>
</evidence>